<keyword evidence="5" id="KW-0059">Arsenical resistance</keyword>
<evidence type="ECO:0000256" key="7">
    <source>
        <dbReference type="ARBA" id="ARBA00023136"/>
    </source>
</evidence>
<dbReference type="PANTHER" id="PTHR43302:SF5">
    <property type="entry name" value="TRANSPORTER ARSB-RELATED"/>
    <property type="match status" value="1"/>
</dbReference>
<evidence type="ECO:0000256" key="8">
    <source>
        <dbReference type="SAM" id="Phobius"/>
    </source>
</evidence>
<proteinExistence type="inferred from homology"/>
<name>A0ABT3SK59_9MYCO</name>
<evidence type="ECO:0000313" key="9">
    <source>
        <dbReference type="EMBL" id="MCX2939914.1"/>
    </source>
</evidence>
<evidence type="ECO:0000256" key="1">
    <source>
        <dbReference type="ARBA" id="ARBA00004651"/>
    </source>
</evidence>
<keyword evidence="3" id="KW-1003">Cell membrane</keyword>
<feature type="transmembrane region" description="Helical" evidence="8">
    <location>
        <begin position="176"/>
        <end position="198"/>
    </location>
</feature>
<accession>A0ABT3SK59</accession>
<organism evidence="9 10">
    <name type="scientific">Mycobacterium pinniadriaticum</name>
    <dbReference type="NCBI Taxonomy" id="2994102"/>
    <lineage>
        <taxon>Bacteria</taxon>
        <taxon>Bacillati</taxon>
        <taxon>Actinomycetota</taxon>
        <taxon>Actinomycetes</taxon>
        <taxon>Mycobacteriales</taxon>
        <taxon>Mycobacteriaceae</taxon>
        <taxon>Mycobacterium</taxon>
    </lineage>
</organism>
<dbReference type="EMBL" id="JAPJDO010000029">
    <property type="protein sequence ID" value="MCX2939914.1"/>
    <property type="molecule type" value="Genomic_DNA"/>
</dbReference>
<evidence type="ECO:0000256" key="3">
    <source>
        <dbReference type="ARBA" id="ARBA00022475"/>
    </source>
</evidence>
<keyword evidence="4 8" id="KW-0812">Transmembrane</keyword>
<dbReference type="InterPro" id="IPR000802">
    <property type="entry name" value="Arsenical_pump_ArsB"/>
</dbReference>
<feature type="transmembrane region" description="Helical" evidence="8">
    <location>
        <begin position="254"/>
        <end position="273"/>
    </location>
</feature>
<dbReference type="PANTHER" id="PTHR43302">
    <property type="entry name" value="TRANSPORTER ARSB-RELATED"/>
    <property type="match status" value="1"/>
</dbReference>
<dbReference type="Pfam" id="PF02040">
    <property type="entry name" value="ArsB"/>
    <property type="match status" value="1"/>
</dbReference>
<feature type="transmembrane region" description="Helical" evidence="8">
    <location>
        <begin position="285"/>
        <end position="306"/>
    </location>
</feature>
<keyword evidence="10" id="KW-1185">Reference proteome</keyword>
<keyword evidence="6 8" id="KW-1133">Transmembrane helix</keyword>
<evidence type="ECO:0000256" key="6">
    <source>
        <dbReference type="ARBA" id="ARBA00022989"/>
    </source>
</evidence>
<evidence type="ECO:0000256" key="4">
    <source>
        <dbReference type="ARBA" id="ARBA00022692"/>
    </source>
</evidence>
<feature type="transmembrane region" description="Helical" evidence="8">
    <location>
        <begin position="398"/>
        <end position="421"/>
    </location>
</feature>
<comment type="similarity">
    <text evidence="2">Belongs to the ArsB family.</text>
</comment>
<dbReference type="RefSeq" id="WP_265999679.1">
    <property type="nucleotide sequence ID" value="NZ_JAPJDN010000029.1"/>
</dbReference>
<evidence type="ECO:0000256" key="5">
    <source>
        <dbReference type="ARBA" id="ARBA00022849"/>
    </source>
</evidence>
<dbReference type="Proteomes" id="UP001300745">
    <property type="component" value="Unassembled WGS sequence"/>
</dbReference>
<feature type="transmembrane region" description="Helical" evidence="8">
    <location>
        <begin position="106"/>
        <end position="138"/>
    </location>
</feature>
<gene>
    <name evidence="9" type="ORF">ORI27_24760</name>
</gene>
<evidence type="ECO:0000313" key="10">
    <source>
        <dbReference type="Proteomes" id="UP001300745"/>
    </source>
</evidence>
<sequence length="429" mass="43454">MLSGAAAEAVALVALAAVLTFAMAQPRGLPEATLALPAAVLLVLLGVVSPATALDQLRTLGPTVGFLAAVLVIAHLADQAGVFDWLGGRLAALSRGRPVRLLGWVFVAASVTTAVLSLDATVVLLTPVVFTTAVAMGLRAKPHVYACTHLANSASMLLPVSNLTNLLAFTSTGLPFLAFAAVMGLPWLAVIAVEYVVFRGFFRTDLVAVPAPAAPSSPATLTPEVPAPRFALSVLALTLVGFGALGFVGVEPVWVAVAGAAVLAAPALARRRITALTLVREASPLFCLFVFALGIVVAGVTGHGLGRALMAALPTAPTFTGLLVVAAVAAVLANVVNNLPATLVMLGALGAAAHPGLVLAMLIGVNVGPNLTYVGSLATLLWRRVLAGRDAAPALAEFLRLGAVTVPLALLAGVGALWLGLTLGRGWLI</sequence>
<evidence type="ECO:0000256" key="2">
    <source>
        <dbReference type="ARBA" id="ARBA00006433"/>
    </source>
</evidence>
<dbReference type="PRINTS" id="PR00758">
    <property type="entry name" value="ARSENICPUMP"/>
</dbReference>
<feature type="transmembrane region" description="Helical" evidence="8">
    <location>
        <begin position="343"/>
        <end position="364"/>
    </location>
</feature>
<feature type="transmembrane region" description="Helical" evidence="8">
    <location>
        <begin position="66"/>
        <end position="86"/>
    </location>
</feature>
<feature type="transmembrane region" description="Helical" evidence="8">
    <location>
        <begin position="230"/>
        <end position="248"/>
    </location>
</feature>
<comment type="caution">
    <text evidence="9">The sequence shown here is derived from an EMBL/GenBank/DDBJ whole genome shotgun (WGS) entry which is preliminary data.</text>
</comment>
<reference evidence="9 10" key="1">
    <citation type="submission" date="2022-11" db="EMBL/GenBank/DDBJ databases">
        <title>Mycobacterium sp. nov.</title>
        <authorList>
            <person name="Papic B."/>
            <person name="Spicic S."/>
            <person name="Duvnjak S."/>
        </authorList>
    </citation>
    <scope>NUCLEOTIDE SEQUENCE [LARGE SCALE GENOMIC DNA]</scope>
    <source>
        <strain evidence="9 10">CVI_P4</strain>
    </source>
</reference>
<feature type="transmembrane region" description="Helical" evidence="8">
    <location>
        <begin position="34"/>
        <end position="54"/>
    </location>
</feature>
<feature type="transmembrane region" description="Helical" evidence="8">
    <location>
        <begin position="318"/>
        <end position="336"/>
    </location>
</feature>
<protein>
    <submittedName>
        <fullName evidence="9">SLC13 family permease</fullName>
    </submittedName>
</protein>
<keyword evidence="7 8" id="KW-0472">Membrane</keyword>
<comment type="subcellular location">
    <subcellularLocation>
        <location evidence="1">Cell membrane</location>
        <topology evidence="1">Multi-pass membrane protein</topology>
    </subcellularLocation>
</comment>